<feature type="region of interest" description="Domain I, interacts with DnaA modulators" evidence="8">
    <location>
        <begin position="1"/>
        <end position="99"/>
    </location>
</feature>
<protein>
    <recommendedName>
        <fullName evidence="8 9">Chromosomal replication initiator protein DnaA</fullName>
    </recommendedName>
</protein>
<sequence>MNQYETLWKETLEAIKNNFNPDTFSWICKTSLFRIEDGMAYVSYRSVITKNIMSDANTKDLFEQYLSEMWGEPVHIQLMHYREVEKMMPEEIVQRRTKELVQTKFNADYTFENFVQGKSNQGAYAACFHCCVEDSHTFNPILIYGNSGLGKTHLLHAIGNYLQKERPEKKVFYAYSGDLVSILIDAMKTHNVQSNTVEMVQAQLIDNDYFLIDDIQNLTQSSSQEIFFKVYNSLIAKGAQIVITSDMHPNELEGIQNRLISRFNNGLPINILKPEFDTSRAILRKKLEGYEEACQINDETIDFLAHKFSDDVRKLEGSLRTLVFNATLENVDVIDLPFAQRVLSGQLIVAKPNKLTPKQIKKVVTKFYGLSYNEVEGKSRQKKLVNARHMIVYLCHETLGTSWTQIGQELGNRDHSTIKSSYDRAIKLLKTDTAFQIAMNKIKDSL</sequence>
<dbReference type="CDD" id="cd06571">
    <property type="entry name" value="Bac_DnaA_C"/>
    <property type="match status" value="1"/>
</dbReference>
<keyword evidence="3 8" id="KW-0235">DNA replication</keyword>
<dbReference type="GO" id="GO:0006270">
    <property type="term" value="P:DNA replication initiation"/>
    <property type="evidence" value="ECO:0007669"/>
    <property type="project" value="UniProtKB-UniRule"/>
</dbReference>
<dbReference type="GO" id="GO:0003688">
    <property type="term" value="F:DNA replication origin binding"/>
    <property type="evidence" value="ECO:0007669"/>
    <property type="project" value="UniProtKB-UniRule"/>
</dbReference>
<evidence type="ECO:0000256" key="6">
    <source>
        <dbReference type="ARBA" id="ARBA00023121"/>
    </source>
</evidence>
<keyword evidence="15" id="KW-1185">Reference proteome</keyword>
<keyword evidence="4 8" id="KW-0547">Nucleotide-binding</keyword>
<evidence type="ECO:0000256" key="8">
    <source>
        <dbReference type="HAMAP-Rule" id="MF_00377"/>
    </source>
</evidence>
<feature type="domain" description="Chromosomal replication initiator DnaA C-terminal" evidence="13">
    <location>
        <begin position="356"/>
        <end position="425"/>
    </location>
</feature>
<dbReference type="PANTHER" id="PTHR30050:SF2">
    <property type="entry name" value="CHROMOSOMAL REPLICATION INITIATOR PROTEIN DNAA"/>
    <property type="match status" value="1"/>
</dbReference>
<evidence type="ECO:0000256" key="2">
    <source>
        <dbReference type="ARBA" id="ARBA00022490"/>
    </source>
</evidence>
<feature type="binding site" evidence="8">
    <location>
        <position position="151"/>
    </location>
    <ligand>
        <name>ATP</name>
        <dbReference type="ChEBI" id="CHEBI:30616"/>
    </ligand>
</feature>
<dbReference type="CDD" id="cd00009">
    <property type="entry name" value="AAA"/>
    <property type="match status" value="1"/>
</dbReference>
<dbReference type="NCBIfam" id="TIGR00362">
    <property type="entry name" value="DnaA"/>
    <property type="match status" value="1"/>
</dbReference>
<dbReference type="Proteomes" id="UP000276568">
    <property type="component" value="Unassembled WGS sequence"/>
</dbReference>
<dbReference type="Gene3D" id="3.30.300.180">
    <property type="match status" value="1"/>
</dbReference>
<accession>A0A3N0I0Y1</accession>
<dbReference type="PRINTS" id="PR00051">
    <property type="entry name" value="DNAA"/>
</dbReference>
<keyword evidence="7 8" id="KW-0238">DNA-binding</keyword>
<dbReference type="Pfam" id="PF08299">
    <property type="entry name" value="Bac_DnaA_C"/>
    <property type="match status" value="1"/>
</dbReference>
<dbReference type="OrthoDB" id="9807019at2"/>
<comment type="domain">
    <text evidence="8">Domain I is involved in oligomerization and binding regulators, domain II is flexibile and of varying length in different bacteria, domain III forms the AAA+ region, while domain IV binds dsDNA.</text>
</comment>
<dbReference type="InterPro" id="IPR013159">
    <property type="entry name" value="DnaA_C"/>
</dbReference>
<reference evidence="14 15" key="1">
    <citation type="submission" date="2018-11" db="EMBL/GenBank/DDBJ databases">
        <title>Clostridium sp. nov., a member of the family Erysipelotrichaceae isolated from pig faeces.</title>
        <authorList>
            <person name="Chang Y.-H."/>
        </authorList>
    </citation>
    <scope>NUCLEOTIDE SEQUENCE [LARGE SCALE GENOMIC DNA]</scope>
    <source>
        <strain evidence="14 15">YH-panp20</strain>
    </source>
</reference>
<gene>
    <name evidence="8 14" type="primary">dnaA</name>
    <name evidence="14" type="ORF">EDX97_07180</name>
</gene>
<dbReference type="SMART" id="SM00382">
    <property type="entry name" value="AAA"/>
    <property type="match status" value="1"/>
</dbReference>
<dbReference type="AlphaFoldDB" id="A0A3N0I0Y1"/>
<dbReference type="SMART" id="SM00760">
    <property type="entry name" value="Bac_DnaA_C"/>
    <property type="match status" value="1"/>
</dbReference>
<evidence type="ECO:0000259" key="13">
    <source>
        <dbReference type="SMART" id="SM00760"/>
    </source>
</evidence>
<dbReference type="RefSeq" id="WP_128520468.1">
    <property type="nucleotide sequence ID" value="NZ_CAUWBR010000003.1"/>
</dbReference>
<comment type="subcellular location">
    <subcellularLocation>
        <location evidence="8">Cytoplasm</location>
    </subcellularLocation>
</comment>
<dbReference type="InterPro" id="IPR003593">
    <property type="entry name" value="AAA+_ATPase"/>
</dbReference>
<feature type="domain" description="AAA+ ATPase" evidence="12">
    <location>
        <begin position="137"/>
        <end position="353"/>
    </location>
</feature>
<dbReference type="GO" id="GO:0005737">
    <property type="term" value="C:cytoplasm"/>
    <property type="evidence" value="ECO:0007669"/>
    <property type="project" value="UniProtKB-SubCell"/>
</dbReference>
<evidence type="ECO:0000256" key="5">
    <source>
        <dbReference type="ARBA" id="ARBA00022840"/>
    </source>
</evidence>
<dbReference type="GO" id="GO:0005524">
    <property type="term" value="F:ATP binding"/>
    <property type="evidence" value="ECO:0007669"/>
    <property type="project" value="UniProtKB-UniRule"/>
</dbReference>
<keyword evidence="6 8" id="KW-0446">Lipid-binding</keyword>
<dbReference type="InterPro" id="IPR027417">
    <property type="entry name" value="P-loop_NTPase"/>
</dbReference>
<dbReference type="InterPro" id="IPR020591">
    <property type="entry name" value="Chromosome_initiator_DnaA-like"/>
</dbReference>
<dbReference type="HAMAP" id="MF_00377">
    <property type="entry name" value="DnaA_bact"/>
    <property type="match status" value="1"/>
</dbReference>
<evidence type="ECO:0000313" key="15">
    <source>
        <dbReference type="Proteomes" id="UP000276568"/>
    </source>
</evidence>
<comment type="subunit">
    <text evidence="8">Oligomerizes as a right-handed, spiral filament on DNA at oriC.</text>
</comment>
<dbReference type="PANTHER" id="PTHR30050">
    <property type="entry name" value="CHROMOSOMAL REPLICATION INITIATOR PROTEIN DNAA"/>
    <property type="match status" value="1"/>
</dbReference>
<dbReference type="GO" id="GO:0008289">
    <property type="term" value="F:lipid binding"/>
    <property type="evidence" value="ECO:0007669"/>
    <property type="project" value="UniProtKB-KW"/>
</dbReference>
<evidence type="ECO:0000256" key="7">
    <source>
        <dbReference type="ARBA" id="ARBA00023125"/>
    </source>
</evidence>
<dbReference type="Pfam" id="PF00308">
    <property type="entry name" value="Bac_DnaA"/>
    <property type="match status" value="1"/>
</dbReference>
<comment type="caution">
    <text evidence="8">Lacks conserved residue(s) required for the propagation of feature annotation.</text>
</comment>
<dbReference type="SUPFAM" id="SSF52540">
    <property type="entry name" value="P-loop containing nucleoside triphosphate hydrolases"/>
    <property type="match status" value="1"/>
</dbReference>
<comment type="similarity">
    <text evidence="1 8 11">Belongs to the DnaA family.</text>
</comment>
<feature type="binding site" evidence="8">
    <location>
        <position position="150"/>
    </location>
    <ligand>
        <name>ATP</name>
        <dbReference type="ChEBI" id="CHEBI:30616"/>
    </ligand>
</feature>
<dbReference type="GO" id="GO:0006275">
    <property type="term" value="P:regulation of DNA replication"/>
    <property type="evidence" value="ECO:0007669"/>
    <property type="project" value="UniProtKB-UniRule"/>
</dbReference>
<dbReference type="InterPro" id="IPR013317">
    <property type="entry name" value="DnaA_dom"/>
</dbReference>
<evidence type="ECO:0000256" key="11">
    <source>
        <dbReference type="RuleBase" id="RU004227"/>
    </source>
</evidence>
<feature type="binding site" evidence="8">
    <location>
        <position position="152"/>
    </location>
    <ligand>
        <name>ATP</name>
        <dbReference type="ChEBI" id="CHEBI:30616"/>
    </ligand>
</feature>
<keyword evidence="2 8" id="KW-0963">Cytoplasm</keyword>
<organism evidence="14 15">
    <name type="scientific">Absicoccus porci</name>
    <dbReference type="NCBI Taxonomy" id="2486576"/>
    <lineage>
        <taxon>Bacteria</taxon>
        <taxon>Bacillati</taxon>
        <taxon>Bacillota</taxon>
        <taxon>Erysipelotrichia</taxon>
        <taxon>Erysipelotrichales</taxon>
        <taxon>Erysipelotrichaceae</taxon>
        <taxon>Absicoccus</taxon>
    </lineage>
</organism>
<comment type="function">
    <text evidence="8 10">Plays an essential role in the initiation and regulation of chromosomal replication. ATP-DnaA binds to the origin of replication (oriC) to initiate formation of the DNA replication initiation complex once per cell cycle. Binds the DnaA box (a 9 base pair repeat at the origin) and separates the double-stranded (ds)DNA. Forms a right-handed helical filament on oriC DNA; dsDNA binds to the exterior of the filament while single-stranded (ss)DNA is stabiized in the filament's interior. The ATP-DnaA-oriC complex binds and stabilizes one strand of the AT-rich DNA unwinding element (DUE), permitting loading of DNA polymerase. After initiation quickly degrades to an ADP-DnaA complex that is not apt for DNA replication. Binds acidic phospholipids.</text>
</comment>
<dbReference type="SUPFAM" id="SSF48295">
    <property type="entry name" value="TrpR-like"/>
    <property type="match status" value="1"/>
</dbReference>
<evidence type="ECO:0000313" key="14">
    <source>
        <dbReference type="EMBL" id="RNM30557.1"/>
    </source>
</evidence>
<evidence type="ECO:0000256" key="10">
    <source>
        <dbReference type="RuleBase" id="RU000577"/>
    </source>
</evidence>
<evidence type="ECO:0000256" key="3">
    <source>
        <dbReference type="ARBA" id="ARBA00022705"/>
    </source>
</evidence>
<dbReference type="InterPro" id="IPR001957">
    <property type="entry name" value="Chromosome_initiator_DnaA"/>
</dbReference>
<keyword evidence="5 8" id="KW-0067">ATP-binding</keyword>
<dbReference type="GO" id="GO:0005886">
    <property type="term" value="C:plasma membrane"/>
    <property type="evidence" value="ECO:0007669"/>
    <property type="project" value="TreeGrafter"/>
</dbReference>
<dbReference type="Gene3D" id="1.10.1750.10">
    <property type="match status" value="1"/>
</dbReference>
<dbReference type="Gene3D" id="3.40.50.300">
    <property type="entry name" value="P-loop containing nucleotide triphosphate hydrolases"/>
    <property type="match status" value="1"/>
</dbReference>
<feature type="region of interest" description="Domain IV, binds dsDNA" evidence="8">
    <location>
        <begin position="327"/>
        <end position="446"/>
    </location>
</feature>
<feature type="binding site" evidence="8">
    <location>
        <position position="148"/>
    </location>
    <ligand>
        <name>ATP</name>
        <dbReference type="ChEBI" id="CHEBI:30616"/>
    </ligand>
</feature>
<evidence type="ECO:0000256" key="4">
    <source>
        <dbReference type="ARBA" id="ARBA00022741"/>
    </source>
</evidence>
<evidence type="ECO:0000256" key="1">
    <source>
        <dbReference type="ARBA" id="ARBA00006583"/>
    </source>
</evidence>
<dbReference type="Gene3D" id="1.10.8.60">
    <property type="match status" value="1"/>
</dbReference>
<dbReference type="InterPro" id="IPR038454">
    <property type="entry name" value="DnaA_N_sf"/>
</dbReference>
<dbReference type="EMBL" id="RJQC01000002">
    <property type="protein sequence ID" value="RNM30557.1"/>
    <property type="molecule type" value="Genomic_DNA"/>
</dbReference>
<evidence type="ECO:0000259" key="12">
    <source>
        <dbReference type="SMART" id="SM00382"/>
    </source>
</evidence>
<proteinExistence type="inferred from homology"/>
<name>A0A3N0I0Y1_9FIRM</name>
<evidence type="ECO:0000256" key="9">
    <source>
        <dbReference type="NCBIfam" id="TIGR00362"/>
    </source>
</evidence>
<dbReference type="InterPro" id="IPR010921">
    <property type="entry name" value="Trp_repressor/repl_initiator"/>
</dbReference>
<comment type="caution">
    <text evidence="14">The sequence shown here is derived from an EMBL/GenBank/DDBJ whole genome shotgun (WGS) entry which is preliminary data.</text>
</comment>